<organism evidence="1 2">
    <name type="scientific">Colocasia esculenta</name>
    <name type="common">Wild taro</name>
    <name type="synonym">Arum esculentum</name>
    <dbReference type="NCBI Taxonomy" id="4460"/>
    <lineage>
        <taxon>Eukaryota</taxon>
        <taxon>Viridiplantae</taxon>
        <taxon>Streptophyta</taxon>
        <taxon>Embryophyta</taxon>
        <taxon>Tracheophyta</taxon>
        <taxon>Spermatophyta</taxon>
        <taxon>Magnoliopsida</taxon>
        <taxon>Liliopsida</taxon>
        <taxon>Araceae</taxon>
        <taxon>Aroideae</taxon>
        <taxon>Colocasieae</taxon>
        <taxon>Colocasia</taxon>
    </lineage>
</organism>
<dbReference type="EMBL" id="NMUH01006170">
    <property type="protein sequence ID" value="MQM14633.1"/>
    <property type="molecule type" value="Genomic_DNA"/>
</dbReference>
<dbReference type="AlphaFoldDB" id="A0A843WTA3"/>
<reference evidence="1" key="1">
    <citation type="submission" date="2017-07" db="EMBL/GenBank/DDBJ databases">
        <title>Taro Niue Genome Assembly and Annotation.</title>
        <authorList>
            <person name="Atibalentja N."/>
            <person name="Keating K."/>
            <person name="Fields C.J."/>
        </authorList>
    </citation>
    <scope>NUCLEOTIDE SEQUENCE</scope>
    <source>
        <strain evidence="1">Niue_2</strain>
        <tissue evidence="1">Leaf</tissue>
    </source>
</reference>
<protein>
    <submittedName>
        <fullName evidence="1">Uncharacterized protein</fullName>
    </submittedName>
</protein>
<accession>A0A843WTA3</accession>
<sequence>MYTIMTIVPALEERLEAPVVQIRSEALVQIPEQEDQFNNVSSLPVQDAPEDTISEVLRDLQGKGVASEDVPAFTPLE</sequence>
<gene>
    <name evidence="1" type="ORF">Taro_047567</name>
</gene>
<keyword evidence="2" id="KW-1185">Reference proteome</keyword>
<evidence type="ECO:0000313" key="2">
    <source>
        <dbReference type="Proteomes" id="UP000652761"/>
    </source>
</evidence>
<evidence type="ECO:0000313" key="1">
    <source>
        <dbReference type="EMBL" id="MQM14633.1"/>
    </source>
</evidence>
<name>A0A843WTA3_COLES</name>
<comment type="caution">
    <text evidence="1">The sequence shown here is derived from an EMBL/GenBank/DDBJ whole genome shotgun (WGS) entry which is preliminary data.</text>
</comment>
<proteinExistence type="predicted"/>
<dbReference type="Proteomes" id="UP000652761">
    <property type="component" value="Unassembled WGS sequence"/>
</dbReference>